<evidence type="ECO:0000313" key="12">
    <source>
        <dbReference type="Proteomes" id="UP000829756"/>
    </source>
</evidence>
<gene>
    <name evidence="9" type="ORF">EV680_1221</name>
    <name evidence="10" type="ORF">LVJ78_07895</name>
</gene>
<dbReference type="GO" id="GO:1900376">
    <property type="term" value="P:regulation of secondary metabolite biosynthetic process"/>
    <property type="evidence" value="ECO:0007669"/>
    <property type="project" value="TreeGrafter"/>
</dbReference>
<dbReference type="Gene3D" id="1.10.10.10">
    <property type="entry name" value="Winged helix-like DNA-binding domain superfamily/Winged helix DNA-binding domain"/>
    <property type="match status" value="1"/>
</dbReference>
<evidence type="ECO:0000313" key="9">
    <source>
        <dbReference type="EMBL" id="TCP02796.1"/>
    </source>
</evidence>
<keyword evidence="6" id="KW-0804">Transcription</keyword>
<proteinExistence type="inferred from homology"/>
<dbReference type="Proteomes" id="UP000294721">
    <property type="component" value="Unassembled WGS sequence"/>
</dbReference>
<comment type="cofactor">
    <cofactor evidence="7">
        <name>Zn(2+)</name>
        <dbReference type="ChEBI" id="CHEBI:29105"/>
    </cofactor>
    <text evidence="7">Binds 1 zinc ion per subunit.</text>
</comment>
<dbReference type="Proteomes" id="UP000829756">
    <property type="component" value="Chromosome"/>
</dbReference>
<dbReference type="GO" id="GO:0003700">
    <property type="term" value="F:DNA-binding transcription factor activity"/>
    <property type="evidence" value="ECO:0007669"/>
    <property type="project" value="InterPro"/>
</dbReference>
<dbReference type="Gene3D" id="3.30.1490.190">
    <property type="match status" value="1"/>
</dbReference>
<keyword evidence="8" id="KW-0408">Iron</keyword>
<dbReference type="InterPro" id="IPR043135">
    <property type="entry name" value="Fur_C"/>
</dbReference>
<feature type="binding site" evidence="7">
    <location>
        <position position="110"/>
    </location>
    <ligand>
        <name>Zn(2+)</name>
        <dbReference type="ChEBI" id="CHEBI:29105"/>
    </ligand>
</feature>
<dbReference type="RefSeq" id="WP_132954298.1">
    <property type="nucleotide sequence ID" value="NZ_CP091507.1"/>
</dbReference>
<organism evidence="10 12">
    <name type="scientific">Uruburuella suis</name>
    <dbReference type="NCBI Taxonomy" id="252130"/>
    <lineage>
        <taxon>Bacteria</taxon>
        <taxon>Pseudomonadati</taxon>
        <taxon>Pseudomonadota</taxon>
        <taxon>Betaproteobacteria</taxon>
        <taxon>Neisseriales</taxon>
        <taxon>Neisseriaceae</taxon>
        <taxon>Uruburuella</taxon>
    </lineage>
</organism>
<name>A0AAE9GXJ3_9NEIS</name>
<dbReference type="EMBL" id="SLXE01000022">
    <property type="protein sequence ID" value="TCP02796.1"/>
    <property type="molecule type" value="Genomic_DNA"/>
</dbReference>
<keyword evidence="7" id="KW-0479">Metal-binding</keyword>
<dbReference type="GO" id="GO:0045892">
    <property type="term" value="P:negative regulation of DNA-templated transcription"/>
    <property type="evidence" value="ECO:0007669"/>
    <property type="project" value="TreeGrafter"/>
</dbReference>
<evidence type="ECO:0000256" key="6">
    <source>
        <dbReference type="ARBA" id="ARBA00023163"/>
    </source>
</evidence>
<keyword evidence="4" id="KW-0805">Transcription regulation</keyword>
<reference evidence="10" key="2">
    <citation type="submission" date="2021-12" db="EMBL/GenBank/DDBJ databases">
        <authorList>
            <person name="Veyrier F.J."/>
        </authorList>
    </citation>
    <scope>NUCLEOTIDE SEQUENCE</scope>
    <source>
        <strain evidence="10">1258/02</strain>
    </source>
</reference>
<dbReference type="InterPro" id="IPR002481">
    <property type="entry name" value="FUR"/>
</dbReference>
<evidence type="ECO:0000256" key="5">
    <source>
        <dbReference type="ARBA" id="ARBA00023125"/>
    </source>
</evidence>
<dbReference type="EMBL" id="CP091507">
    <property type="protein sequence ID" value="UOO78626.1"/>
    <property type="molecule type" value="Genomic_DNA"/>
</dbReference>
<keyword evidence="5" id="KW-0238">DNA-binding</keyword>
<dbReference type="GO" id="GO:0005829">
    <property type="term" value="C:cytosol"/>
    <property type="evidence" value="ECO:0007669"/>
    <property type="project" value="TreeGrafter"/>
</dbReference>
<dbReference type="GO" id="GO:0000976">
    <property type="term" value="F:transcription cis-regulatory region binding"/>
    <property type="evidence" value="ECO:0007669"/>
    <property type="project" value="TreeGrafter"/>
</dbReference>
<keyword evidence="3 7" id="KW-0862">Zinc</keyword>
<evidence type="ECO:0000256" key="2">
    <source>
        <dbReference type="ARBA" id="ARBA00022491"/>
    </source>
</evidence>
<sequence>MQTIKQQILSQARQNGAQVTALREQVLDIVLARPGGVIKAYNVLSQMQQQSEGPVAPPTAYRALDFWAEQGVLHKVAAVNGYVLCSHAQHDCGAHCHESAPHHSAFILVCSECGAVDEQTLSREWQALRAGVAAGGFSLQDEHVVLTGICSKCQ</sequence>
<evidence type="ECO:0000313" key="11">
    <source>
        <dbReference type="Proteomes" id="UP000294721"/>
    </source>
</evidence>
<evidence type="ECO:0000313" key="10">
    <source>
        <dbReference type="EMBL" id="UOO78626.1"/>
    </source>
</evidence>
<feature type="binding site" evidence="8">
    <location>
        <position position="102"/>
    </location>
    <ligand>
        <name>Fe cation</name>
        <dbReference type="ChEBI" id="CHEBI:24875"/>
    </ligand>
</feature>
<protein>
    <submittedName>
        <fullName evidence="9">Fur family zinc uptake transcriptional regulator</fullName>
    </submittedName>
    <submittedName>
        <fullName evidence="10">Transcriptional repressor</fullName>
    </submittedName>
</protein>
<feature type="binding site" evidence="7">
    <location>
        <position position="153"/>
    </location>
    <ligand>
        <name>Zn(2+)</name>
        <dbReference type="ChEBI" id="CHEBI:29105"/>
    </ligand>
</feature>
<dbReference type="InterPro" id="IPR036388">
    <property type="entry name" value="WH-like_DNA-bd_sf"/>
</dbReference>
<evidence type="ECO:0000256" key="1">
    <source>
        <dbReference type="ARBA" id="ARBA00007957"/>
    </source>
</evidence>
<dbReference type="PANTHER" id="PTHR33202">
    <property type="entry name" value="ZINC UPTAKE REGULATION PROTEIN"/>
    <property type="match status" value="1"/>
</dbReference>
<reference evidence="10" key="3">
    <citation type="journal article" date="2022" name="Res Sq">
        <title>Evolution of multicellular longitudinally dividing oral cavity symbionts (Neisseriaceae).</title>
        <authorList>
            <person name="Nyongesa S."/>
            <person name="Weber P."/>
            <person name="Bernet E."/>
            <person name="Pullido F."/>
            <person name="Nieckarz M."/>
            <person name="Delaby M."/>
            <person name="Nieves C."/>
            <person name="Viehboeck T."/>
            <person name="Krause N."/>
            <person name="Rivera-Millot A."/>
            <person name="Nakamura A."/>
            <person name="Vischer N."/>
            <person name="VanNieuwenhze M."/>
            <person name="Brun Y."/>
            <person name="Cava F."/>
            <person name="Bulgheresi S."/>
            <person name="Veyrier F."/>
        </authorList>
    </citation>
    <scope>NUCLEOTIDE SEQUENCE</scope>
    <source>
        <strain evidence="10">1258/02</strain>
    </source>
</reference>
<evidence type="ECO:0000256" key="7">
    <source>
        <dbReference type="PIRSR" id="PIRSR602481-1"/>
    </source>
</evidence>
<dbReference type="GO" id="GO:0008270">
    <property type="term" value="F:zinc ion binding"/>
    <property type="evidence" value="ECO:0007669"/>
    <property type="project" value="TreeGrafter"/>
</dbReference>
<comment type="cofactor">
    <cofactor evidence="8">
        <name>Mn(2+)</name>
        <dbReference type="ChEBI" id="CHEBI:29035"/>
    </cofactor>
    <cofactor evidence="8">
        <name>Fe(2+)</name>
        <dbReference type="ChEBI" id="CHEBI:29033"/>
    </cofactor>
    <text evidence="8">Binds 1 Mn(2+) or Fe(2+) ion per subunit.</text>
</comment>
<accession>A0AAE9GXJ3</accession>
<dbReference type="SUPFAM" id="SSF46785">
    <property type="entry name" value="Winged helix' DNA-binding domain"/>
    <property type="match status" value="1"/>
</dbReference>
<keyword evidence="11" id="KW-1185">Reference proteome</keyword>
<evidence type="ECO:0000256" key="8">
    <source>
        <dbReference type="PIRSR" id="PIRSR602481-2"/>
    </source>
</evidence>
<feature type="binding site" evidence="7">
    <location>
        <position position="150"/>
    </location>
    <ligand>
        <name>Zn(2+)</name>
        <dbReference type="ChEBI" id="CHEBI:29105"/>
    </ligand>
</feature>
<dbReference type="AlphaFoldDB" id="A0AAE9GXJ3"/>
<dbReference type="KEGG" id="usu:LVJ78_07895"/>
<evidence type="ECO:0000256" key="3">
    <source>
        <dbReference type="ARBA" id="ARBA00022833"/>
    </source>
</evidence>
<dbReference type="PANTHER" id="PTHR33202:SF6">
    <property type="entry name" value="ZINC UPTAKE REGULATION PROTEIN"/>
    <property type="match status" value="1"/>
</dbReference>
<keyword evidence="2" id="KW-0678">Repressor</keyword>
<dbReference type="InterPro" id="IPR036390">
    <property type="entry name" value="WH_DNA-bd_sf"/>
</dbReference>
<comment type="similarity">
    <text evidence="1">Belongs to the Fur family.</text>
</comment>
<evidence type="ECO:0000256" key="4">
    <source>
        <dbReference type="ARBA" id="ARBA00023015"/>
    </source>
</evidence>
<reference evidence="9 11" key="1">
    <citation type="submission" date="2019-03" db="EMBL/GenBank/DDBJ databases">
        <title>Genomic Encyclopedia of Type Strains, Phase IV (KMG-IV): sequencing the most valuable type-strain genomes for metagenomic binning, comparative biology and taxonomic classification.</title>
        <authorList>
            <person name="Goeker M."/>
        </authorList>
    </citation>
    <scope>NUCLEOTIDE SEQUENCE [LARGE SCALE GENOMIC DNA]</scope>
    <source>
        <strain evidence="9 11">DSM 17474</strain>
    </source>
</reference>
<feature type="binding site" evidence="7">
    <location>
        <position position="113"/>
    </location>
    <ligand>
        <name>Zn(2+)</name>
        <dbReference type="ChEBI" id="CHEBI:29105"/>
    </ligand>
</feature>